<keyword evidence="1" id="KW-1133">Transmembrane helix</keyword>
<name>F9WB52_TRYCI</name>
<keyword evidence="1" id="KW-0812">Transmembrane</keyword>
<dbReference type="Proteomes" id="UP000000702">
    <property type="component" value="Unassembled WGS sequence"/>
</dbReference>
<evidence type="ECO:0000313" key="3">
    <source>
        <dbReference type="Proteomes" id="UP000000702"/>
    </source>
</evidence>
<feature type="transmembrane region" description="Helical" evidence="1">
    <location>
        <begin position="44"/>
        <end position="65"/>
    </location>
</feature>
<evidence type="ECO:0000256" key="1">
    <source>
        <dbReference type="SAM" id="Phobius"/>
    </source>
</evidence>
<comment type="caution">
    <text evidence="2">The sequence shown here is derived from an EMBL/GenBank/DDBJ whole genome shotgun (WGS) entry which is preliminary data.</text>
</comment>
<evidence type="ECO:0000313" key="2">
    <source>
        <dbReference type="EMBL" id="CCD14483.1"/>
    </source>
</evidence>
<protein>
    <submittedName>
        <fullName evidence="2">Uncharacterized protein</fullName>
    </submittedName>
</protein>
<sequence>MCRVTLMGQFKLFTCWAIFGPTRICNFHIDFLFSRVQNVLQMKVAPFCFSHFLWIISLIVIIILFRSPSPPYEHKHIPGTSPYCGQWDCVVTVLRIKYGPIDTKTRATQEEEK</sequence>
<reference evidence="3" key="1">
    <citation type="submission" date="2011-07" db="EMBL/GenBank/DDBJ databases">
        <title>Divergent evolution of antigenic variation in African trypanosomes.</title>
        <authorList>
            <person name="Jackson A.P."/>
            <person name="Berry A."/>
            <person name="Allison H.C."/>
            <person name="Burton P."/>
            <person name="Anderson J."/>
            <person name="Aslett M."/>
            <person name="Brown R."/>
            <person name="Corton N."/>
            <person name="Harris D."/>
            <person name="Hauser H."/>
            <person name="Gamble J."/>
            <person name="Gilderthorp R."/>
            <person name="McQuillan J."/>
            <person name="Quail M.A."/>
            <person name="Sanders M."/>
            <person name="Van Tonder A."/>
            <person name="Ginger M.L."/>
            <person name="Donelson J.E."/>
            <person name="Field M.C."/>
            <person name="Barry J.D."/>
            <person name="Berriman M."/>
            <person name="Hertz-Fowler C."/>
        </authorList>
    </citation>
    <scope>NUCLEOTIDE SEQUENCE [LARGE SCALE GENOMIC DNA]</scope>
    <source>
        <strain evidence="3">IL3000</strain>
    </source>
</reference>
<organism evidence="2 3">
    <name type="scientific">Trypanosoma congolense (strain IL3000)</name>
    <dbReference type="NCBI Taxonomy" id="1068625"/>
    <lineage>
        <taxon>Eukaryota</taxon>
        <taxon>Discoba</taxon>
        <taxon>Euglenozoa</taxon>
        <taxon>Kinetoplastea</taxon>
        <taxon>Metakinetoplastina</taxon>
        <taxon>Trypanosomatida</taxon>
        <taxon>Trypanosomatidae</taxon>
        <taxon>Trypanosoma</taxon>
        <taxon>Nannomonas</taxon>
    </lineage>
</organism>
<reference evidence="2 3" key="2">
    <citation type="journal article" date="2012" name="Proc. Natl. Acad. Sci. U.S.A.">
        <title>Antigenic diversity is generated by distinct evolutionary mechanisms in African trypanosome species.</title>
        <authorList>
            <person name="Jackson A.P."/>
            <person name="Berry A."/>
            <person name="Aslett M."/>
            <person name="Allison H.C."/>
            <person name="Burton P."/>
            <person name="Vavrova-Anderson J."/>
            <person name="Brown R."/>
            <person name="Browne H."/>
            <person name="Corton N."/>
            <person name="Hauser H."/>
            <person name="Gamble J."/>
            <person name="Gilderthorp R."/>
            <person name="Marcello L."/>
            <person name="McQuillan J."/>
            <person name="Otto T.D."/>
            <person name="Quail M.A."/>
            <person name="Sanders M.J."/>
            <person name="van Tonder A."/>
            <person name="Ginger M.L."/>
            <person name="Field M.C."/>
            <person name="Barry J.D."/>
            <person name="Hertz-Fowler C."/>
            <person name="Berriman M."/>
        </authorList>
    </citation>
    <scope>NUCLEOTIDE SEQUENCE [LARGE SCALE GENOMIC DNA]</scope>
    <source>
        <strain evidence="2 3">IL3000</strain>
    </source>
</reference>
<gene>
    <name evidence="2" type="ORF">TCIL3000_0_05430</name>
</gene>
<dbReference type="EMBL" id="CAEQ01001532">
    <property type="protein sequence ID" value="CCD14483.1"/>
    <property type="molecule type" value="Genomic_DNA"/>
</dbReference>
<keyword evidence="1" id="KW-0472">Membrane</keyword>
<dbReference type="AlphaFoldDB" id="F9WB52"/>
<keyword evidence="3" id="KW-1185">Reference proteome</keyword>
<accession>F9WB52</accession>
<proteinExistence type="predicted"/>